<keyword evidence="3" id="KW-1185">Reference proteome</keyword>
<dbReference type="Gramene" id="ERM94815">
    <property type="protein sequence ID" value="ERM94815"/>
    <property type="gene ID" value="AMTR_s00009p00015690"/>
</dbReference>
<evidence type="ECO:0000313" key="3">
    <source>
        <dbReference type="Proteomes" id="UP000017836"/>
    </source>
</evidence>
<dbReference type="EMBL" id="KI397501">
    <property type="protein sequence ID" value="ERM94815.1"/>
    <property type="molecule type" value="Genomic_DNA"/>
</dbReference>
<dbReference type="Proteomes" id="UP000017836">
    <property type="component" value="Unassembled WGS sequence"/>
</dbReference>
<dbReference type="AlphaFoldDB" id="W1NI11"/>
<organism evidence="2 3">
    <name type="scientific">Amborella trichopoda</name>
    <dbReference type="NCBI Taxonomy" id="13333"/>
    <lineage>
        <taxon>Eukaryota</taxon>
        <taxon>Viridiplantae</taxon>
        <taxon>Streptophyta</taxon>
        <taxon>Embryophyta</taxon>
        <taxon>Tracheophyta</taxon>
        <taxon>Spermatophyta</taxon>
        <taxon>Magnoliopsida</taxon>
        <taxon>Amborellales</taxon>
        <taxon>Amborellaceae</taxon>
        <taxon>Amborella</taxon>
    </lineage>
</organism>
<keyword evidence="1" id="KW-0812">Transmembrane</keyword>
<gene>
    <name evidence="2" type="ORF">AMTR_s00009p00015690</name>
</gene>
<name>W1NI11_AMBTC</name>
<evidence type="ECO:0000313" key="2">
    <source>
        <dbReference type="EMBL" id="ERM94815.1"/>
    </source>
</evidence>
<dbReference type="PANTHER" id="PTHR36738:SF1">
    <property type="entry name" value="EXPRESSED PROTEIN"/>
    <property type="match status" value="1"/>
</dbReference>
<dbReference type="PANTHER" id="PTHR36738">
    <property type="entry name" value="EXPRESSED PROTEIN"/>
    <property type="match status" value="1"/>
</dbReference>
<feature type="transmembrane region" description="Helical" evidence="1">
    <location>
        <begin position="96"/>
        <end position="116"/>
    </location>
</feature>
<sequence length="125" mass="13869">MMLITGYCSSPPYVVWKNNGVHVVHRYHIPPIALHYFLMELKLGAVLCMLTTTGLLNLQAVVLLAMGGYGSYLGFRIKYSDDLEEKAKAKDLHPKLLGGMFFFFVVGATGGITSLLTSDKPIFER</sequence>
<keyword evidence="1" id="KW-1133">Transmembrane helix</keyword>
<dbReference type="eggNOG" id="ENOG502QPP2">
    <property type="taxonomic scope" value="Eukaryota"/>
</dbReference>
<proteinExistence type="predicted"/>
<accession>W1NI11</accession>
<evidence type="ECO:0000256" key="1">
    <source>
        <dbReference type="SAM" id="Phobius"/>
    </source>
</evidence>
<keyword evidence="1" id="KW-0472">Membrane</keyword>
<reference evidence="3" key="1">
    <citation type="journal article" date="2013" name="Science">
        <title>The Amborella genome and the evolution of flowering plants.</title>
        <authorList>
            <consortium name="Amborella Genome Project"/>
        </authorList>
    </citation>
    <scope>NUCLEOTIDE SEQUENCE [LARGE SCALE GENOMIC DNA]</scope>
</reference>
<protein>
    <submittedName>
        <fullName evidence="2">Uncharacterized protein</fullName>
    </submittedName>
</protein>
<feature type="transmembrane region" description="Helical" evidence="1">
    <location>
        <begin position="43"/>
        <end position="75"/>
    </location>
</feature>
<dbReference type="HOGENOM" id="CLU_1995670_0_0_1"/>